<dbReference type="Proteomes" id="UP001628193">
    <property type="component" value="Unassembled WGS sequence"/>
</dbReference>
<reference evidence="3 4" key="1">
    <citation type="submission" date="2024-09" db="EMBL/GenBank/DDBJ databases">
        <title>Draft genome sequence of Candidatus Magnetaquicoccaceae bacterium FCR-1.</title>
        <authorList>
            <person name="Shimoshige H."/>
            <person name="Shimamura S."/>
            <person name="Taoka A."/>
            <person name="Kobayashi H."/>
            <person name="Maekawa T."/>
        </authorList>
    </citation>
    <scope>NUCLEOTIDE SEQUENCE [LARGE SCALE GENOMIC DNA]</scope>
    <source>
        <strain evidence="3 4">FCR-1</strain>
    </source>
</reference>
<evidence type="ECO:0000256" key="2">
    <source>
        <dbReference type="SAM" id="MobiDB-lite"/>
    </source>
</evidence>
<dbReference type="RefSeq" id="WP_420905316.1">
    <property type="nucleotide sequence ID" value="NZ_BAAFGK010000004.1"/>
</dbReference>
<evidence type="ECO:0000313" key="3">
    <source>
        <dbReference type="EMBL" id="GAB0057624.1"/>
    </source>
</evidence>
<dbReference type="Gene3D" id="3.40.190.10">
    <property type="entry name" value="Periplasmic binding protein-like II"/>
    <property type="match status" value="2"/>
</dbReference>
<evidence type="ECO:0000256" key="1">
    <source>
        <dbReference type="ARBA" id="ARBA00022729"/>
    </source>
</evidence>
<sequence length="473" mass="52187">MNPHIPRWIHITSLLALLLTWLLPARLMATEKLRIITPFPKFTTDPFQQAFEKRHPDLKIELLRYKTEASIKAVQKGVAEGKAPDLFWASAKDAFEILSGDDLLLPYQSSVPGVAKQVGGQLVHDADFHFTGFALSSYGIMWNDHFTRLHGIPNPKDWEDLTGPAYFGQLAMCTPALSGTTHMTVESILQNYGWDNGWMLLKAMAGNVRQFTNNSIDVPDAVVAGTAGAGVVIDFYGLTNESAGYAVDFVTPKRPSLVPANIALIKNGANPKAAKAFIDFLLTPEGQKLLLLPEISRLPVNPSVYDQAPRNYPNPFTNSDLLNAQPFDVMLSKDRYGLINHLFDAILVKGLPEIQAATKAIHQAHQAIAEKSTLTTPWFSIPWNIQNAGQISLAREKLDLARKSLGEVPISLELASQKEMLELFPESTQNVPDAQKQAQEKLRGAWLAHTRTTAGEAEKRARESIQALSDPTP</sequence>
<proteinExistence type="predicted"/>
<dbReference type="PANTHER" id="PTHR30006">
    <property type="entry name" value="THIAMINE-BINDING PERIPLASMIC PROTEIN-RELATED"/>
    <property type="match status" value="1"/>
</dbReference>
<dbReference type="PANTHER" id="PTHR30006:SF24">
    <property type="entry name" value="SLL0237 PROTEIN"/>
    <property type="match status" value="1"/>
</dbReference>
<dbReference type="Pfam" id="PF13343">
    <property type="entry name" value="SBP_bac_6"/>
    <property type="match status" value="1"/>
</dbReference>
<accession>A0ABQ0C9R3</accession>
<keyword evidence="1" id="KW-0732">Signal</keyword>
<dbReference type="SUPFAM" id="SSF53850">
    <property type="entry name" value="Periplasmic binding protein-like II"/>
    <property type="match status" value="1"/>
</dbReference>
<evidence type="ECO:0000313" key="4">
    <source>
        <dbReference type="Proteomes" id="UP001628193"/>
    </source>
</evidence>
<gene>
    <name evidence="3" type="ORF">SIID45300_01956</name>
</gene>
<organism evidence="3 4">
    <name type="scientific">Candidatus Magnetaquiglobus chichijimensis</name>
    <dbReference type="NCBI Taxonomy" id="3141448"/>
    <lineage>
        <taxon>Bacteria</taxon>
        <taxon>Pseudomonadati</taxon>
        <taxon>Pseudomonadota</taxon>
        <taxon>Magnetococcia</taxon>
        <taxon>Magnetococcales</taxon>
        <taxon>Candidatus Magnetaquicoccaceae</taxon>
        <taxon>Candidatus Magnetaquiglobus</taxon>
    </lineage>
</organism>
<keyword evidence="4" id="KW-1185">Reference proteome</keyword>
<comment type="caution">
    <text evidence="3">The sequence shown here is derived from an EMBL/GenBank/DDBJ whole genome shotgun (WGS) entry which is preliminary data.</text>
</comment>
<protein>
    <recommendedName>
        <fullName evidence="5">ABC transporter substrate-binding protein</fullName>
    </recommendedName>
</protein>
<name>A0ABQ0C9R3_9PROT</name>
<evidence type="ECO:0008006" key="5">
    <source>
        <dbReference type="Google" id="ProtNLM"/>
    </source>
</evidence>
<feature type="region of interest" description="Disordered" evidence="2">
    <location>
        <begin position="451"/>
        <end position="473"/>
    </location>
</feature>
<dbReference type="EMBL" id="BAAFGK010000004">
    <property type="protein sequence ID" value="GAB0057624.1"/>
    <property type="molecule type" value="Genomic_DNA"/>
</dbReference>